<name>A0A9D9HD20_9BACT</name>
<dbReference type="InterPro" id="IPR006260">
    <property type="entry name" value="TonB/TolA_C"/>
</dbReference>
<reference evidence="6" key="2">
    <citation type="journal article" date="2021" name="PeerJ">
        <title>Extensive microbial diversity within the chicken gut microbiome revealed by metagenomics and culture.</title>
        <authorList>
            <person name="Gilroy R."/>
            <person name="Ravi A."/>
            <person name="Getino M."/>
            <person name="Pursley I."/>
            <person name="Horton D.L."/>
            <person name="Alikhan N.F."/>
            <person name="Baker D."/>
            <person name="Gharbi K."/>
            <person name="Hall N."/>
            <person name="Watson M."/>
            <person name="Adriaenssens E.M."/>
            <person name="Foster-Nyarko E."/>
            <person name="Jarju S."/>
            <person name="Secka A."/>
            <person name="Antonio M."/>
            <person name="Oren A."/>
            <person name="Chaudhuri R.R."/>
            <person name="La Ragione R."/>
            <person name="Hildebrand F."/>
            <person name="Pallen M.J."/>
        </authorList>
    </citation>
    <scope>NUCLEOTIDE SEQUENCE</scope>
    <source>
        <strain evidence="6">D5-748</strain>
    </source>
</reference>
<organism evidence="6 7">
    <name type="scientific">Candidatus Cryptobacteroides merdavium</name>
    <dbReference type="NCBI Taxonomy" id="2840769"/>
    <lineage>
        <taxon>Bacteria</taxon>
        <taxon>Pseudomonadati</taxon>
        <taxon>Bacteroidota</taxon>
        <taxon>Bacteroidia</taxon>
        <taxon>Bacteroidales</taxon>
        <taxon>Candidatus Cryptobacteroides</taxon>
    </lineage>
</organism>
<dbReference type="GO" id="GO:0016020">
    <property type="term" value="C:membrane"/>
    <property type="evidence" value="ECO:0007669"/>
    <property type="project" value="UniProtKB-SubCell"/>
</dbReference>
<reference evidence="6" key="1">
    <citation type="submission" date="2020-10" db="EMBL/GenBank/DDBJ databases">
        <authorList>
            <person name="Gilroy R."/>
        </authorList>
    </citation>
    <scope>NUCLEOTIDE SEQUENCE</scope>
    <source>
        <strain evidence="6">D5-748</strain>
    </source>
</reference>
<comment type="subcellular location">
    <subcellularLocation>
        <location evidence="1">Membrane</location>
        <topology evidence="1">Single-pass membrane protein</topology>
    </subcellularLocation>
</comment>
<comment type="caution">
    <text evidence="6">The sequence shown here is derived from an EMBL/GenBank/DDBJ whole genome shotgun (WGS) entry which is preliminary data.</text>
</comment>
<keyword evidence="2 5" id="KW-0812">Transmembrane</keyword>
<keyword evidence="3 5" id="KW-1133">Transmembrane helix</keyword>
<gene>
    <name evidence="6" type="ORF">IAC23_07100</name>
</gene>
<dbReference type="Proteomes" id="UP000823619">
    <property type="component" value="Unassembled WGS sequence"/>
</dbReference>
<dbReference type="AlphaFoldDB" id="A0A9D9HD20"/>
<evidence type="ECO:0000256" key="1">
    <source>
        <dbReference type="ARBA" id="ARBA00004167"/>
    </source>
</evidence>
<evidence type="ECO:0000313" key="6">
    <source>
        <dbReference type="EMBL" id="MBO8445443.1"/>
    </source>
</evidence>
<evidence type="ECO:0000256" key="3">
    <source>
        <dbReference type="ARBA" id="ARBA00022989"/>
    </source>
</evidence>
<evidence type="ECO:0000256" key="2">
    <source>
        <dbReference type="ARBA" id="ARBA00022692"/>
    </source>
</evidence>
<accession>A0A9D9HD20</accession>
<proteinExistence type="predicted"/>
<dbReference type="SUPFAM" id="SSF74653">
    <property type="entry name" value="TolA/TonB C-terminal domain"/>
    <property type="match status" value="1"/>
</dbReference>
<dbReference type="EMBL" id="JADIMO010000092">
    <property type="protein sequence ID" value="MBO8445443.1"/>
    <property type="molecule type" value="Genomic_DNA"/>
</dbReference>
<evidence type="ECO:0000256" key="5">
    <source>
        <dbReference type="SAM" id="Phobius"/>
    </source>
</evidence>
<protein>
    <submittedName>
        <fullName evidence="6">Energy transducer TonB</fullName>
    </submittedName>
</protein>
<feature type="transmembrane region" description="Helical" evidence="5">
    <location>
        <begin position="21"/>
        <end position="44"/>
    </location>
</feature>
<evidence type="ECO:0000256" key="4">
    <source>
        <dbReference type="ARBA" id="ARBA00023136"/>
    </source>
</evidence>
<sequence length="261" mass="28757">MDGQYKKERARQEKISRVIGISAAVAVHVSLVAAGAATGMKYVYPPPEEEAFLLDFSEYEAEVPQQIRTGTQPRAAEADPDREIELIQQSQAQHEGSELNEAREATVDDFGDVEVEEPPRKKEIDRRALFHAADNKTQKDTLATQTAERVTDALKAGHARGNTRVGETKGEPNAQLEGRTVLGTLPSPDYSIQEAGTVVVEIWVDRNGKVTRANPGIEGTTVTDKTLWEAARKVAMQAQFNMKADAPQQQKGKITYIFNLQ</sequence>
<keyword evidence="4 5" id="KW-0472">Membrane</keyword>
<dbReference type="NCBIfam" id="TIGR01352">
    <property type="entry name" value="tonB_Cterm"/>
    <property type="match status" value="1"/>
</dbReference>
<evidence type="ECO:0000313" key="7">
    <source>
        <dbReference type="Proteomes" id="UP000823619"/>
    </source>
</evidence>